<sequence>MGKLIKNHWARLIVLTAATYQVLASLEGFFWPKIFWDFLTKNLDGAVKPFPVLQIINLIMAFMSLAWEWPLAPVVKLLPGLHRSMEARLVVYPLAALAAAIMYQSTNAALYYIVGVVVYFWAYSEGETVCPEPWTVPKKGGAKPGRV</sequence>
<dbReference type="EMBL" id="KN846969">
    <property type="protein sequence ID" value="KIW85029.1"/>
    <property type="molecule type" value="Genomic_DNA"/>
</dbReference>
<dbReference type="HOGENOM" id="CLU_132815_0_0_1"/>
<dbReference type="PANTHER" id="PTHR40629">
    <property type="entry name" value="PRO41 PROTEIN"/>
    <property type="match status" value="1"/>
</dbReference>
<accession>A0A0D2HKM9</accession>
<keyword evidence="1" id="KW-0472">Membrane</keyword>
<evidence type="ECO:0000313" key="4">
    <source>
        <dbReference type="Proteomes" id="UP000053029"/>
    </source>
</evidence>
<dbReference type="Proteomes" id="UP000053029">
    <property type="component" value="Unassembled WGS sequence"/>
</dbReference>
<feature type="transmembrane region" description="Helical" evidence="1">
    <location>
        <begin position="12"/>
        <end position="31"/>
    </location>
</feature>
<feature type="transmembrane region" description="Helical" evidence="1">
    <location>
        <begin position="51"/>
        <end position="69"/>
    </location>
</feature>
<reference evidence="3 4" key="1">
    <citation type="submission" date="2015-01" db="EMBL/GenBank/DDBJ databases">
        <title>The Genome Sequence of Fonsecaea pedrosoi CBS 271.37.</title>
        <authorList>
            <consortium name="The Broad Institute Genomics Platform"/>
            <person name="Cuomo C."/>
            <person name="de Hoog S."/>
            <person name="Gorbushina A."/>
            <person name="Stielow B."/>
            <person name="Teixiera M."/>
            <person name="Abouelleil A."/>
            <person name="Chapman S.B."/>
            <person name="Priest M."/>
            <person name="Young S.K."/>
            <person name="Wortman J."/>
            <person name="Nusbaum C."/>
            <person name="Birren B."/>
        </authorList>
    </citation>
    <scope>NUCLEOTIDE SEQUENCE [LARGE SCALE GENOMIC DNA]</scope>
    <source>
        <strain evidence="3 4">CBS 271.37</strain>
    </source>
</reference>
<keyword evidence="1" id="KW-1133">Transmembrane helix</keyword>
<protein>
    <recommendedName>
        <fullName evidence="2">DUF7727 domain-containing protein</fullName>
    </recommendedName>
</protein>
<proteinExistence type="predicted"/>
<dbReference type="Pfam" id="PF24853">
    <property type="entry name" value="DUF7727"/>
    <property type="match status" value="1"/>
</dbReference>
<keyword evidence="1" id="KW-0812">Transmembrane</keyword>
<evidence type="ECO:0000256" key="1">
    <source>
        <dbReference type="SAM" id="Phobius"/>
    </source>
</evidence>
<dbReference type="AlphaFoldDB" id="A0A0D2HKM9"/>
<organism evidence="3 4">
    <name type="scientific">Fonsecaea pedrosoi CBS 271.37</name>
    <dbReference type="NCBI Taxonomy" id="1442368"/>
    <lineage>
        <taxon>Eukaryota</taxon>
        <taxon>Fungi</taxon>
        <taxon>Dikarya</taxon>
        <taxon>Ascomycota</taxon>
        <taxon>Pezizomycotina</taxon>
        <taxon>Eurotiomycetes</taxon>
        <taxon>Chaetothyriomycetidae</taxon>
        <taxon>Chaetothyriales</taxon>
        <taxon>Herpotrichiellaceae</taxon>
        <taxon>Fonsecaea</taxon>
    </lineage>
</organism>
<dbReference type="VEuPathDB" id="FungiDB:Z517_00417"/>
<name>A0A0D2HKM9_9EURO</name>
<dbReference type="RefSeq" id="XP_013288837.1">
    <property type="nucleotide sequence ID" value="XM_013433383.1"/>
</dbReference>
<feature type="transmembrane region" description="Helical" evidence="1">
    <location>
        <begin position="89"/>
        <end position="122"/>
    </location>
</feature>
<feature type="domain" description="DUF7727" evidence="2">
    <location>
        <begin position="1"/>
        <end position="127"/>
    </location>
</feature>
<dbReference type="InterPro" id="IPR056144">
    <property type="entry name" value="DUF7727"/>
</dbReference>
<dbReference type="PANTHER" id="PTHR40629:SF1">
    <property type="entry name" value="PRO41 PROTEIN"/>
    <property type="match status" value="1"/>
</dbReference>
<dbReference type="OrthoDB" id="2110422at2759"/>
<dbReference type="GeneID" id="25299907"/>
<keyword evidence="4" id="KW-1185">Reference proteome</keyword>
<evidence type="ECO:0000313" key="3">
    <source>
        <dbReference type="EMBL" id="KIW85029.1"/>
    </source>
</evidence>
<evidence type="ECO:0000259" key="2">
    <source>
        <dbReference type="Pfam" id="PF24853"/>
    </source>
</evidence>
<gene>
    <name evidence="3" type="ORF">Z517_00417</name>
</gene>